<evidence type="ECO:0000313" key="6">
    <source>
        <dbReference type="Proteomes" id="UP000717696"/>
    </source>
</evidence>
<feature type="region of interest" description="Disordered" evidence="3">
    <location>
        <begin position="1"/>
        <end position="34"/>
    </location>
</feature>
<dbReference type="InterPro" id="IPR053181">
    <property type="entry name" value="EcdB-like_regulator"/>
</dbReference>
<proteinExistence type="predicted"/>
<reference evidence="5" key="1">
    <citation type="journal article" date="2021" name="Nat. Commun.">
        <title>Genetic determinants of endophytism in the Arabidopsis root mycobiome.</title>
        <authorList>
            <person name="Mesny F."/>
            <person name="Miyauchi S."/>
            <person name="Thiergart T."/>
            <person name="Pickel B."/>
            <person name="Atanasova L."/>
            <person name="Karlsson M."/>
            <person name="Huettel B."/>
            <person name="Barry K.W."/>
            <person name="Haridas S."/>
            <person name="Chen C."/>
            <person name="Bauer D."/>
            <person name="Andreopoulos W."/>
            <person name="Pangilinan J."/>
            <person name="LaButti K."/>
            <person name="Riley R."/>
            <person name="Lipzen A."/>
            <person name="Clum A."/>
            <person name="Drula E."/>
            <person name="Henrissat B."/>
            <person name="Kohler A."/>
            <person name="Grigoriev I.V."/>
            <person name="Martin F.M."/>
            <person name="Hacquard S."/>
        </authorList>
    </citation>
    <scope>NUCLEOTIDE SEQUENCE</scope>
    <source>
        <strain evidence="5">MPI-CAGE-AT-0021</strain>
    </source>
</reference>
<accession>A0A9P9DJD2</accession>
<comment type="caution">
    <text evidence="5">The sequence shown here is derived from an EMBL/GenBank/DDBJ whole genome shotgun (WGS) entry which is preliminary data.</text>
</comment>
<evidence type="ECO:0000313" key="5">
    <source>
        <dbReference type="EMBL" id="KAH7120248.1"/>
    </source>
</evidence>
<feature type="domain" description="Zn(2)-C6 fungal-type" evidence="4">
    <location>
        <begin position="64"/>
        <end position="94"/>
    </location>
</feature>
<dbReference type="InterPro" id="IPR036864">
    <property type="entry name" value="Zn2-C6_fun-type_DNA-bd_sf"/>
</dbReference>
<sequence length="691" mass="77733">MAQSSGTSRPGPPRAPRAPPSIRGLLDLEADDDDDSHCVEGYASKKRKLAKTADFTRRKRAVTACQFCRLRKTKCDNVRPRCGYCERQKAKCVYGDSDSLDDGGDDADQGGMGSRILKQLEEIKEMLEKSQSAMPNPSVATPAAIPAATPQTASQNATTPRAVGQSPWTDTADAGPEAASAKPPASSPLGRPHALARCESLLRWPIFDGIVPQAVAGIESFLMDCDYTDRQLDVDRAMMNAQPGKGIRDDAFVPLCRKFLTHVHPRHPILDADELMRLAREAEEHGVKWDSGSCLVLLSCALATYTNSWEPPVDFGDDAEATELRMQNQANTRLEADAYYLAAKKRLGLLGHSIQDIQCLFLASMYDKYCLQPLQAWFHLREASVRLHAHLLGQRQQSGKPGSAVSSQHLEQRVFWSTWRAENEIHLEAGLPTSGLEHLSYPDAFPAPPPDLSSAQLGTASPETVGTPRDQQRLVDEKGWYYYLAEISLRRAIDETIQVLYQRGSYFWLQNQAYLVRHCHDFEQQISLWHHHLPAAVQFDKDQPSENEFSYFLYGRFSEWRELVLRPIIYHVLHSPTDQVHLDTVHHAQKGIDLCADLVSKYSSHLRHGGSWFFARKSFLYTCLILAVVLEPNRGLRSPSNWHALVKVSLDTLKRWGRDAHDVWEMYLTLDCMYRAICERLRSSDAGLRDE</sequence>
<dbReference type="CDD" id="cd12148">
    <property type="entry name" value="fungal_TF_MHR"/>
    <property type="match status" value="1"/>
</dbReference>
<dbReference type="Pfam" id="PF00172">
    <property type="entry name" value="Zn_clus"/>
    <property type="match status" value="1"/>
</dbReference>
<keyword evidence="6" id="KW-1185">Reference proteome</keyword>
<evidence type="ECO:0000259" key="4">
    <source>
        <dbReference type="PROSITE" id="PS50048"/>
    </source>
</evidence>
<dbReference type="InterPro" id="IPR001138">
    <property type="entry name" value="Zn2Cys6_DnaBD"/>
</dbReference>
<dbReference type="PANTHER" id="PTHR47785:SF5">
    <property type="entry name" value="ZN(II)2CYS6 TRANSCRIPTION FACTOR (EUROFUNG)"/>
    <property type="match status" value="1"/>
</dbReference>
<dbReference type="Gene3D" id="4.10.240.10">
    <property type="entry name" value="Zn(2)-C6 fungal-type DNA-binding domain"/>
    <property type="match status" value="1"/>
</dbReference>
<dbReference type="GO" id="GO:0006351">
    <property type="term" value="P:DNA-templated transcription"/>
    <property type="evidence" value="ECO:0007669"/>
    <property type="project" value="InterPro"/>
</dbReference>
<evidence type="ECO:0000256" key="2">
    <source>
        <dbReference type="ARBA" id="ARBA00023242"/>
    </source>
</evidence>
<dbReference type="GO" id="GO:0000981">
    <property type="term" value="F:DNA-binding transcription factor activity, RNA polymerase II-specific"/>
    <property type="evidence" value="ECO:0007669"/>
    <property type="project" value="InterPro"/>
</dbReference>
<feature type="compositionally biased region" description="Low complexity" evidence="3">
    <location>
        <begin position="176"/>
        <end position="188"/>
    </location>
</feature>
<dbReference type="AlphaFoldDB" id="A0A9P9DJD2"/>
<dbReference type="GO" id="GO:0008270">
    <property type="term" value="F:zinc ion binding"/>
    <property type="evidence" value="ECO:0007669"/>
    <property type="project" value="InterPro"/>
</dbReference>
<organism evidence="5 6">
    <name type="scientific">Dactylonectria estremocensis</name>
    <dbReference type="NCBI Taxonomy" id="1079267"/>
    <lineage>
        <taxon>Eukaryota</taxon>
        <taxon>Fungi</taxon>
        <taxon>Dikarya</taxon>
        <taxon>Ascomycota</taxon>
        <taxon>Pezizomycotina</taxon>
        <taxon>Sordariomycetes</taxon>
        <taxon>Hypocreomycetidae</taxon>
        <taxon>Hypocreales</taxon>
        <taxon>Nectriaceae</taxon>
        <taxon>Dactylonectria</taxon>
    </lineage>
</organism>
<feature type="compositionally biased region" description="Polar residues" evidence="3">
    <location>
        <begin position="129"/>
        <end position="139"/>
    </location>
</feature>
<feature type="compositionally biased region" description="Low complexity" evidence="3">
    <location>
        <begin position="140"/>
        <end position="153"/>
    </location>
</feature>
<evidence type="ECO:0000256" key="3">
    <source>
        <dbReference type="SAM" id="MobiDB-lite"/>
    </source>
</evidence>
<dbReference type="CDD" id="cd00067">
    <property type="entry name" value="GAL4"/>
    <property type="match status" value="1"/>
</dbReference>
<gene>
    <name evidence="5" type="ORF">B0J13DRAFT_567669</name>
</gene>
<dbReference type="GO" id="GO:0003677">
    <property type="term" value="F:DNA binding"/>
    <property type="evidence" value="ECO:0007669"/>
    <property type="project" value="InterPro"/>
</dbReference>
<name>A0A9P9DJD2_9HYPO</name>
<feature type="compositionally biased region" description="Pro residues" evidence="3">
    <location>
        <begin position="10"/>
        <end position="19"/>
    </location>
</feature>
<dbReference type="PROSITE" id="PS00463">
    <property type="entry name" value="ZN2_CY6_FUNGAL_1"/>
    <property type="match status" value="1"/>
</dbReference>
<keyword evidence="1" id="KW-0479">Metal-binding</keyword>
<dbReference type="PROSITE" id="PS50048">
    <property type="entry name" value="ZN2_CY6_FUNGAL_2"/>
    <property type="match status" value="1"/>
</dbReference>
<dbReference type="Pfam" id="PF04082">
    <property type="entry name" value="Fungal_trans"/>
    <property type="match status" value="1"/>
</dbReference>
<dbReference type="SMART" id="SM00066">
    <property type="entry name" value="GAL4"/>
    <property type="match status" value="1"/>
</dbReference>
<keyword evidence="2" id="KW-0539">Nucleus</keyword>
<dbReference type="OrthoDB" id="4356994at2759"/>
<dbReference type="Proteomes" id="UP000717696">
    <property type="component" value="Unassembled WGS sequence"/>
</dbReference>
<evidence type="ECO:0000256" key="1">
    <source>
        <dbReference type="ARBA" id="ARBA00022723"/>
    </source>
</evidence>
<dbReference type="InterPro" id="IPR007219">
    <property type="entry name" value="XnlR_reg_dom"/>
</dbReference>
<dbReference type="SUPFAM" id="SSF57701">
    <property type="entry name" value="Zn2/Cys6 DNA-binding domain"/>
    <property type="match status" value="1"/>
</dbReference>
<dbReference type="EMBL" id="JAGMUU010000028">
    <property type="protein sequence ID" value="KAH7120248.1"/>
    <property type="molecule type" value="Genomic_DNA"/>
</dbReference>
<feature type="region of interest" description="Disordered" evidence="3">
    <location>
        <begin position="128"/>
        <end position="191"/>
    </location>
</feature>
<dbReference type="PANTHER" id="PTHR47785">
    <property type="entry name" value="ZN(II)2CYS6 TRANSCRIPTION FACTOR (EUROFUNG)-RELATED-RELATED"/>
    <property type="match status" value="1"/>
</dbReference>
<protein>
    <recommendedName>
        <fullName evidence="4">Zn(2)-C6 fungal-type domain-containing protein</fullName>
    </recommendedName>
</protein>